<dbReference type="PANTHER" id="PTHR48081">
    <property type="entry name" value="AB HYDROLASE SUPERFAMILY PROTEIN C4A8.06C"/>
    <property type="match status" value="1"/>
</dbReference>
<dbReference type="EMBL" id="HF935268">
    <property type="protein sequence ID" value="CCX05725.1"/>
    <property type="molecule type" value="Genomic_DNA"/>
</dbReference>
<keyword evidence="4" id="KW-1185">Reference proteome</keyword>
<dbReference type="OMA" id="CEWDMLM"/>
<protein>
    <submittedName>
        <fullName evidence="3">Similar to Putative alpha/beta hydrolase R526 acc. no. Q5UQ83</fullName>
    </submittedName>
</protein>
<dbReference type="SUPFAM" id="SSF53474">
    <property type="entry name" value="alpha/beta-Hydrolases"/>
    <property type="match status" value="1"/>
</dbReference>
<dbReference type="GO" id="GO:0016787">
    <property type="term" value="F:hydrolase activity"/>
    <property type="evidence" value="ECO:0007669"/>
    <property type="project" value="UniProtKB-KW"/>
</dbReference>
<dbReference type="Pfam" id="PF07859">
    <property type="entry name" value="Abhydrolase_3"/>
    <property type="match status" value="1"/>
</dbReference>
<dbReference type="InterPro" id="IPR013094">
    <property type="entry name" value="AB_hydrolase_3"/>
</dbReference>
<name>U4L6S0_PYROM</name>
<sequence length="355" mass="39788">MPRPRWALSLEANFWRNAMAAGMYLHKCASPVPPEPKFTISIPSTLSKFLGKIPLSFYVPDGYTRTSDTKYPVLVNYHGGGFTLGTASDDARWCATVNTLLNAVVISVDYRLAPEYPFPTAVEDGTDVLLWLHTHATEYAIDPARIGLSGFSAGGNMCFSVPLRLFSLQQPTPRLAAIAAFYPSTDFTSPREARRATNIRPDKELPKVFTDLFDASYLWPPKEVRMENPFLSPAMAGDADIHKALPKNVLIVLCEWDELRAEGERWRDRLTKLGLNVWSELVLGVAHGWDKAPNPVWEDRKAKEVYERVCKQLGKVFYGPDWKLPLDVKVKSELKDIPVVTASTQEKARVKPVPV</sequence>
<proteinExistence type="predicted"/>
<dbReference type="PANTHER" id="PTHR48081:SF8">
    <property type="entry name" value="ALPHA_BETA HYDROLASE FOLD-3 DOMAIN-CONTAINING PROTEIN-RELATED"/>
    <property type="match status" value="1"/>
</dbReference>
<dbReference type="OrthoDB" id="433474at2759"/>
<dbReference type="STRING" id="1076935.U4L6S0"/>
<keyword evidence="1 3" id="KW-0378">Hydrolase</keyword>
<evidence type="ECO:0000256" key="1">
    <source>
        <dbReference type="ARBA" id="ARBA00022801"/>
    </source>
</evidence>
<feature type="domain" description="Alpha/beta hydrolase fold-3" evidence="2">
    <location>
        <begin position="74"/>
        <end position="289"/>
    </location>
</feature>
<organism evidence="3 4">
    <name type="scientific">Pyronema omphalodes (strain CBS 100304)</name>
    <name type="common">Pyronema confluens</name>
    <dbReference type="NCBI Taxonomy" id="1076935"/>
    <lineage>
        <taxon>Eukaryota</taxon>
        <taxon>Fungi</taxon>
        <taxon>Dikarya</taxon>
        <taxon>Ascomycota</taxon>
        <taxon>Pezizomycotina</taxon>
        <taxon>Pezizomycetes</taxon>
        <taxon>Pezizales</taxon>
        <taxon>Pyronemataceae</taxon>
        <taxon>Pyronema</taxon>
    </lineage>
</organism>
<evidence type="ECO:0000313" key="4">
    <source>
        <dbReference type="Proteomes" id="UP000018144"/>
    </source>
</evidence>
<dbReference type="InterPro" id="IPR029058">
    <property type="entry name" value="AB_hydrolase_fold"/>
</dbReference>
<dbReference type="InterPro" id="IPR050300">
    <property type="entry name" value="GDXG_lipolytic_enzyme"/>
</dbReference>
<gene>
    <name evidence="3" type="ORF">PCON_05312</name>
</gene>
<accession>U4L6S0</accession>
<evidence type="ECO:0000259" key="2">
    <source>
        <dbReference type="Pfam" id="PF07859"/>
    </source>
</evidence>
<dbReference type="Proteomes" id="UP000018144">
    <property type="component" value="Unassembled WGS sequence"/>
</dbReference>
<reference evidence="3 4" key="1">
    <citation type="journal article" date="2013" name="PLoS Genet.">
        <title>The genome and development-dependent transcriptomes of Pyronema confluens: a window into fungal evolution.</title>
        <authorList>
            <person name="Traeger S."/>
            <person name="Altegoer F."/>
            <person name="Freitag M."/>
            <person name="Gabaldon T."/>
            <person name="Kempken F."/>
            <person name="Kumar A."/>
            <person name="Marcet-Houben M."/>
            <person name="Poggeler S."/>
            <person name="Stajich J.E."/>
            <person name="Nowrousian M."/>
        </authorList>
    </citation>
    <scope>NUCLEOTIDE SEQUENCE [LARGE SCALE GENOMIC DNA]</scope>
    <source>
        <strain evidence="4">CBS 100304</strain>
        <tissue evidence="3">Vegetative mycelium</tissue>
    </source>
</reference>
<dbReference type="Gene3D" id="3.40.50.1820">
    <property type="entry name" value="alpha/beta hydrolase"/>
    <property type="match status" value="1"/>
</dbReference>
<dbReference type="eggNOG" id="KOG1515">
    <property type="taxonomic scope" value="Eukaryota"/>
</dbReference>
<dbReference type="AlphaFoldDB" id="U4L6S0"/>
<evidence type="ECO:0000313" key="3">
    <source>
        <dbReference type="EMBL" id="CCX05725.1"/>
    </source>
</evidence>